<proteinExistence type="predicted"/>
<dbReference type="Pfam" id="PF09997">
    <property type="entry name" value="DUF2238"/>
    <property type="match status" value="1"/>
</dbReference>
<protein>
    <recommendedName>
        <fullName evidence="3">DUF2238 domain-containing protein</fullName>
    </recommendedName>
</protein>
<reference evidence="2" key="1">
    <citation type="journal article" date="2014" name="Genome Biol. Evol.">
        <title>Pangenome evidence for extensive interdomain horizontal transfer affecting lineage core and shell genes in uncultured planktonic thaumarchaeota and euryarchaeota.</title>
        <authorList>
            <person name="Deschamps P."/>
            <person name="Zivanovic Y."/>
            <person name="Moreira D."/>
            <person name="Rodriguez-Valera F."/>
            <person name="Lopez-Garcia P."/>
        </authorList>
    </citation>
    <scope>NUCLEOTIDE SEQUENCE</scope>
</reference>
<organism evidence="2">
    <name type="scientific">uncultured marine group II/III euryarchaeote KM3_161_B06</name>
    <dbReference type="NCBI Taxonomy" id="1457913"/>
    <lineage>
        <taxon>Archaea</taxon>
        <taxon>Methanobacteriati</taxon>
        <taxon>Methanobacteriota</taxon>
        <taxon>environmental samples</taxon>
    </lineage>
</organism>
<feature type="transmembrane region" description="Helical" evidence="1">
    <location>
        <begin position="76"/>
        <end position="97"/>
    </location>
</feature>
<keyword evidence="1" id="KW-0472">Membrane</keyword>
<feature type="transmembrane region" description="Helical" evidence="1">
    <location>
        <begin position="193"/>
        <end position="213"/>
    </location>
</feature>
<sequence>MEMAKFCEEYEHDEPFWNPQVKAASGLTITFLLAAAIISLSSGNDWFFVNAIMMGIVFVIIGYIHHCVRLNNATIWALSGWCVIHMAGGLIPVPATWPIEGDIPVLYSWWLIPDYLKYDNIVHAYGFGVTTWVCWQGLAVGFKRVGATLQPTFGMLLLCWAAGMGLGSINEIIEFPPTMMLADIDLGGYVNTSLDLISNMLGSLVAVITIWYCSRLTEEDEEE</sequence>
<dbReference type="InterPro" id="IPR014509">
    <property type="entry name" value="YjdF-like"/>
</dbReference>
<feature type="transmembrane region" description="Helical" evidence="1">
    <location>
        <begin position="121"/>
        <end position="141"/>
    </location>
</feature>
<evidence type="ECO:0000256" key="1">
    <source>
        <dbReference type="SAM" id="Phobius"/>
    </source>
</evidence>
<dbReference type="EMBL" id="KF900669">
    <property type="protein sequence ID" value="AIF03084.1"/>
    <property type="molecule type" value="Genomic_DNA"/>
</dbReference>
<name>A0A075GGR6_9EURY</name>
<accession>A0A075GGR6</accession>
<keyword evidence="1" id="KW-1133">Transmembrane helix</keyword>
<evidence type="ECO:0000313" key="2">
    <source>
        <dbReference type="EMBL" id="AIF03084.1"/>
    </source>
</evidence>
<dbReference type="AlphaFoldDB" id="A0A075GGR6"/>
<feature type="transmembrane region" description="Helical" evidence="1">
    <location>
        <begin position="153"/>
        <end position="173"/>
    </location>
</feature>
<feature type="transmembrane region" description="Helical" evidence="1">
    <location>
        <begin position="46"/>
        <end position="64"/>
    </location>
</feature>
<evidence type="ECO:0008006" key="3">
    <source>
        <dbReference type="Google" id="ProtNLM"/>
    </source>
</evidence>
<keyword evidence="1" id="KW-0812">Transmembrane</keyword>
<feature type="transmembrane region" description="Helical" evidence="1">
    <location>
        <begin position="21"/>
        <end position="40"/>
    </location>
</feature>